<feature type="domain" description="TonB-dependent receptor-like beta-barrel" evidence="13">
    <location>
        <begin position="225"/>
        <end position="655"/>
    </location>
</feature>
<dbReference type="GO" id="GO:0009279">
    <property type="term" value="C:cell outer membrane"/>
    <property type="evidence" value="ECO:0007669"/>
    <property type="project" value="UniProtKB-SubCell"/>
</dbReference>
<dbReference type="InterPro" id="IPR000531">
    <property type="entry name" value="Beta-barrel_TonB"/>
</dbReference>
<proteinExistence type="inferred from homology"/>
<dbReference type="GO" id="GO:0038023">
    <property type="term" value="F:signaling receptor activity"/>
    <property type="evidence" value="ECO:0007669"/>
    <property type="project" value="InterPro"/>
</dbReference>
<keyword evidence="12" id="KW-0732">Signal</keyword>
<feature type="signal peptide" evidence="12">
    <location>
        <begin position="1"/>
        <end position="20"/>
    </location>
</feature>
<evidence type="ECO:0000256" key="4">
    <source>
        <dbReference type="ARBA" id="ARBA00022452"/>
    </source>
</evidence>
<evidence type="ECO:0000256" key="2">
    <source>
        <dbReference type="ARBA" id="ARBA00009810"/>
    </source>
</evidence>
<evidence type="ECO:0000256" key="3">
    <source>
        <dbReference type="ARBA" id="ARBA00022448"/>
    </source>
</evidence>
<dbReference type="PANTHER" id="PTHR32552">
    <property type="entry name" value="FERRICHROME IRON RECEPTOR-RELATED"/>
    <property type="match status" value="1"/>
</dbReference>
<dbReference type="NCBIfam" id="TIGR01783">
    <property type="entry name" value="TonB-siderophor"/>
    <property type="match status" value="1"/>
</dbReference>
<dbReference type="InterPro" id="IPR037066">
    <property type="entry name" value="Plug_dom_sf"/>
</dbReference>
<dbReference type="InterPro" id="IPR010105">
    <property type="entry name" value="TonB_sidphr_rcpt"/>
</dbReference>
<evidence type="ECO:0000256" key="12">
    <source>
        <dbReference type="SAM" id="SignalP"/>
    </source>
</evidence>
<evidence type="ECO:0000259" key="13">
    <source>
        <dbReference type="Pfam" id="PF00593"/>
    </source>
</evidence>
<evidence type="ECO:0000256" key="10">
    <source>
        <dbReference type="PROSITE-ProRule" id="PRU01360"/>
    </source>
</evidence>
<evidence type="ECO:0000256" key="9">
    <source>
        <dbReference type="ARBA" id="ARBA00023237"/>
    </source>
</evidence>
<protein>
    <submittedName>
        <fullName evidence="15">TonB-dependent siderophore receptor</fullName>
    </submittedName>
</protein>
<organism evidence="15 16">
    <name type="scientific">Chromobacterium paludis</name>
    <dbReference type="NCBI Taxonomy" id="2605945"/>
    <lineage>
        <taxon>Bacteria</taxon>
        <taxon>Pseudomonadati</taxon>
        <taxon>Pseudomonadota</taxon>
        <taxon>Betaproteobacteria</taxon>
        <taxon>Neisseriales</taxon>
        <taxon>Chromobacteriaceae</taxon>
        <taxon>Chromobacterium</taxon>
    </lineage>
</organism>
<dbReference type="InterPro" id="IPR036942">
    <property type="entry name" value="Beta-barrel_TonB_sf"/>
</dbReference>
<dbReference type="AlphaFoldDB" id="A0A5C1DM48"/>
<evidence type="ECO:0000256" key="1">
    <source>
        <dbReference type="ARBA" id="ARBA00004571"/>
    </source>
</evidence>
<evidence type="ECO:0000256" key="11">
    <source>
        <dbReference type="RuleBase" id="RU003357"/>
    </source>
</evidence>
<sequence>MPRLYSPLLLSPLLAAVAHADDVAQLDKVVVTAVADGMSYQSRQAAVAGRPQAVLDTPQAVQSVGPQVLSDLQARSLGDAVRNISGVVESNTLAGIQDSFTRRGFGSRGDGGVLRDGVRSAWLNNFDATTESVEALKGPASLLYGIQEPGGVINVLSKKPQYSPQGSVELRGSRFGGGGGGFDLTGPLGDKGLAYRLIGDFDESDYWRGFGLSRRRMIAPSLAWERGADQLLLAYQYLAFKTPYDRGTLFVNGQPLSLPRERRLDEAWNNAEGEAQALTLSHARQLSDAWRLATRLAWNQLRYTDRQARPVAFNAKTGMLSRRADGNRFDNSDWLLSSRLQGSLSLFGQLHQLTLGLEMERQRETRGDTYRGGNVGGFNVYAPVYGALPYPSQLSAAQSDSRSVIDSQALLLQDNWTLAPRWIASLGARYQHYRQEDGIGRPFVVTGRGSGLTLLPQAGLLFKLTPLVSLYGSYSQSFRPNVGSDGQSFSPERGESGEAGIKLERDGLSASAAAYRMEKSHVLVTENAVSRAIGKARSQGLEFDASGRLSRKVSIIANYAYTDAKVVEDAPANIGKTLYNVPRRSGSLSLAYDAGVDSMDGRWRMGGGARYVGERAGDAANSFLLPAYTVADAFVAWRRKLGEQRLELQLNVKNLFDKTYYRSSSGSALQVRVGDPREVSARARLSF</sequence>
<dbReference type="PANTHER" id="PTHR32552:SF85">
    <property type="entry name" value="BLL7968 PROTEIN"/>
    <property type="match status" value="1"/>
</dbReference>
<evidence type="ECO:0000256" key="7">
    <source>
        <dbReference type="ARBA" id="ARBA00023136"/>
    </source>
</evidence>
<gene>
    <name evidence="15" type="ORF">FYK34_06105</name>
</gene>
<evidence type="ECO:0000256" key="6">
    <source>
        <dbReference type="ARBA" id="ARBA00023077"/>
    </source>
</evidence>
<dbReference type="GO" id="GO:0015344">
    <property type="term" value="F:siderophore uptake transmembrane transporter activity"/>
    <property type="evidence" value="ECO:0007669"/>
    <property type="project" value="TreeGrafter"/>
</dbReference>
<keyword evidence="6 11" id="KW-0798">TonB box</keyword>
<evidence type="ECO:0000313" key="15">
    <source>
        <dbReference type="EMBL" id="QEL57816.1"/>
    </source>
</evidence>
<evidence type="ECO:0000313" key="16">
    <source>
        <dbReference type="Proteomes" id="UP000322079"/>
    </source>
</evidence>
<keyword evidence="16" id="KW-1185">Reference proteome</keyword>
<dbReference type="SUPFAM" id="SSF56935">
    <property type="entry name" value="Porins"/>
    <property type="match status" value="1"/>
</dbReference>
<name>A0A5C1DM48_9NEIS</name>
<dbReference type="GO" id="GO:0015891">
    <property type="term" value="P:siderophore transport"/>
    <property type="evidence" value="ECO:0007669"/>
    <property type="project" value="InterPro"/>
</dbReference>
<dbReference type="Pfam" id="PF00593">
    <property type="entry name" value="TonB_dep_Rec_b-barrel"/>
    <property type="match status" value="1"/>
</dbReference>
<dbReference type="CDD" id="cd01347">
    <property type="entry name" value="ligand_gated_channel"/>
    <property type="match status" value="1"/>
</dbReference>
<reference evidence="15 16" key="1">
    <citation type="submission" date="2019-08" db="EMBL/GenBank/DDBJ databases">
        <title>Chromobacterium paludis, a novel bacterium isolated from a Maryland marsh pond.</title>
        <authorList>
            <person name="Blackburn M.B."/>
            <person name="Gundersen-Rindal D.E."/>
        </authorList>
    </citation>
    <scope>NUCLEOTIDE SEQUENCE [LARGE SCALE GENOMIC DNA]</scope>
    <source>
        <strain evidence="16">IIBBL 257-1</strain>
    </source>
</reference>
<dbReference type="PROSITE" id="PS52016">
    <property type="entry name" value="TONB_DEPENDENT_REC_3"/>
    <property type="match status" value="1"/>
</dbReference>
<keyword evidence="3 10" id="KW-0813">Transport</keyword>
<feature type="domain" description="TonB-dependent receptor plug" evidence="14">
    <location>
        <begin position="55"/>
        <end position="152"/>
    </location>
</feature>
<dbReference type="Pfam" id="PF07715">
    <property type="entry name" value="Plug"/>
    <property type="match status" value="1"/>
</dbReference>
<keyword evidence="9 10" id="KW-0998">Cell outer membrane</keyword>
<accession>A0A5C1DM48</accession>
<comment type="subcellular location">
    <subcellularLocation>
        <location evidence="1 10">Cell outer membrane</location>
        <topology evidence="1 10">Multi-pass membrane protein</topology>
    </subcellularLocation>
</comment>
<dbReference type="Gene3D" id="2.40.170.20">
    <property type="entry name" value="TonB-dependent receptor, beta-barrel domain"/>
    <property type="match status" value="1"/>
</dbReference>
<keyword evidence="7 10" id="KW-0472">Membrane</keyword>
<evidence type="ECO:0000256" key="8">
    <source>
        <dbReference type="ARBA" id="ARBA00023170"/>
    </source>
</evidence>
<keyword evidence="8 15" id="KW-0675">Receptor</keyword>
<dbReference type="Proteomes" id="UP000322079">
    <property type="component" value="Chromosome"/>
</dbReference>
<comment type="similarity">
    <text evidence="2 10 11">Belongs to the TonB-dependent receptor family.</text>
</comment>
<evidence type="ECO:0000259" key="14">
    <source>
        <dbReference type="Pfam" id="PF07715"/>
    </source>
</evidence>
<dbReference type="InterPro" id="IPR039426">
    <property type="entry name" value="TonB-dep_rcpt-like"/>
</dbReference>
<evidence type="ECO:0000256" key="5">
    <source>
        <dbReference type="ARBA" id="ARBA00022692"/>
    </source>
</evidence>
<keyword evidence="4 10" id="KW-1134">Transmembrane beta strand</keyword>
<dbReference type="KEGG" id="chrm:FYK34_06105"/>
<feature type="chain" id="PRO_5022951904" evidence="12">
    <location>
        <begin position="21"/>
        <end position="687"/>
    </location>
</feature>
<dbReference type="EMBL" id="CP043473">
    <property type="protein sequence ID" value="QEL57816.1"/>
    <property type="molecule type" value="Genomic_DNA"/>
</dbReference>
<dbReference type="InterPro" id="IPR012910">
    <property type="entry name" value="Plug_dom"/>
</dbReference>
<keyword evidence="5 10" id="KW-0812">Transmembrane</keyword>
<dbReference type="Gene3D" id="2.170.130.10">
    <property type="entry name" value="TonB-dependent receptor, plug domain"/>
    <property type="match status" value="1"/>
</dbReference>